<protein>
    <submittedName>
        <fullName evidence="1">Uncharacterized protein</fullName>
    </submittedName>
</protein>
<dbReference type="STRING" id="888741.HMPREF9098_0237"/>
<dbReference type="EMBL" id="AEWV01000006">
    <property type="protein sequence ID" value="EGC18088.1"/>
    <property type="molecule type" value="Genomic_DNA"/>
</dbReference>
<dbReference type="AlphaFoldDB" id="F0EWK1"/>
<comment type="caution">
    <text evidence="1">The sequence shown here is derived from an EMBL/GenBank/DDBJ whole genome shotgun (WGS) entry which is preliminary data.</text>
</comment>
<evidence type="ECO:0000313" key="1">
    <source>
        <dbReference type="EMBL" id="EGC18088.1"/>
    </source>
</evidence>
<organism evidence="1 2">
    <name type="scientific">Kingella denitrificans ATCC 33394</name>
    <dbReference type="NCBI Taxonomy" id="888741"/>
    <lineage>
        <taxon>Bacteria</taxon>
        <taxon>Pseudomonadati</taxon>
        <taxon>Pseudomonadota</taxon>
        <taxon>Betaproteobacteria</taxon>
        <taxon>Neisseriales</taxon>
        <taxon>Neisseriaceae</taxon>
        <taxon>Kingella</taxon>
    </lineage>
</organism>
<reference evidence="1 2" key="1">
    <citation type="submission" date="2011-01" db="EMBL/GenBank/DDBJ databases">
        <authorList>
            <person name="Muzny D."/>
            <person name="Qin X."/>
            <person name="Deng J."/>
            <person name="Jiang H."/>
            <person name="Liu Y."/>
            <person name="Qu J."/>
            <person name="Song X.-Z."/>
            <person name="Zhang L."/>
            <person name="Thornton R."/>
            <person name="Coyle M."/>
            <person name="Francisco L."/>
            <person name="Jackson L."/>
            <person name="Javaid M."/>
            <person name="Korchina V."/>
            <person name="Kovar C."/>
            <person name="Mata R."/>
            <person name="Mathew T."/>
            <person name="Ngo R."/>
            <person name="Nguyen L."/>
            <person name="Nguyen N."/>
            <person name="Okwuonu G."/>
            <person name="Ongeri F."/>
            <person name="Pham C."/>
            <person name="Simmons D."/>
            <person name="Wilczek-Boney K."/>
            <person name="Hale W."/>
            <person name="Jakkamsetti A."/>
            <person name="Pham P."/>
            <person name="Ruth R."/>
            <person name="San Lucas F."/>
            <person name="Warren J."/>
            <person name="Zhang J."/>
            <person name="Zhao Z."/>
            <person name="Zhou C."/>
            <person name="Zhu D."/>
            <person name="Lee S."/>
            <person name="Bess C."/>
            <person name="Blankenburg K."/>
            <person name="Forbes L."/>
            <person name="Fu Q."/>
            <person name="Gubbala S."/>
            <person name="Hirani K."/>
            <person name="Jayaseelan J.C."/>
            <person name="Lara F."/>
            <person name="Munidasa M."/>
            <person name="Palculict T."/>
            <person name="Patil S."/>
            <person name="Pu L.-L."/>
            <person name="Saada N."/>
            <person name="Tang L."/>
            <person name="Weissenberger G."/>
            <person name="Zhu Y."/>
            <person name="Hemphill L."/>
            <person name="Shang Y."/>
            <person name="Youmans B."/>
            <person name="Ayvaz T."/>
            <person name="Ross M."/>
            <person name="Santibanez J."/>
            <person name="Aqrawi P."/>
            <person name="Gross S."/>
            <person name="Joshi V."/>
            <person name="Fowler G."/>
            <person name="Nazareth L."/>
            <person name="Reid J."/>
            <person name="Worley K."/>
            <person name="Petrosino J."/>
            <person name="Highlander S."/>
            <person name="Gibbs R."/>
        </authorList>
    </citation>
    <scope>NUCLEOTIDE SEQUENCE [LARGE SCALE GENOMIC DNA]</scope>
    <source>
        <strain evidence="1 2">ATCC 33394</strain>
    </source>
</reference>
<gene>
    <name evidence="1" type="ORF">HMPREF9098_0237</name>
</gene>
<dbReference type="HOGENOM" id="CLU_146511_0_0_4"/>
<sequence length="149" mass="17786">MWYELNSQNDIDNFMKETAGFHDSCIVELNYKSGNFVEESGAMYLATEPYMYITFHSQMAEFPAFEMELGMLDRFSMIFDLKYTLEIYDVLFEKRDDGFYWYSNENGRYHIENGHENVNYWFRCQTIRWREIPLTNQSDGSSTNGKKGK</sequence>
<dbReference type="Proteomes" id="UP000004088">
    <property type="component" value="Unassembled WGS sequence"/>
</dbReference>
<accession>F0EWK1</accession>
<keyword evidence="2" id="KW-1185">Reference proteome</keyword>
<name>F0EWK1_9NEIS</name>
<evidence type="ECO:0000313" key="2">
    <source>
        <dbReference type="Proteomes" id="UP000004088"/>
    </source>
</evidence>
<proteinExistence type="predicted"/>